<dbReference type="RefSeq" id="WP_188321839.1">
    <property type="nucleotide sequence ID" value="NZ_CP060203.1"/>
</dbReference>
<keyword evidence="1" id="KW-0732">Signal</keyword>
<dbReference type="EMBL" id="CP060203">
    <property type="protein sequence ID" value="QNS42228.1"/>
    <property type="molecule type" value="Genomic_DNA"/>
</dbReference>
<dbReference type="Pfam" id="PF13585">
    <property type="entry name" value="CHU_C"/>
    <property type="match status" value="1"/>
</dbReference>
<evidence type="ECO:0000259" key="2">
    <source>
        <dbReference type="Pfam" id="PF19081"/>
    </source>
</evidence>
<accession>A0A7H1DZ20</accession>
<dbReference type="InterPro" id="IPR026341">
    <property type="entry name" value="T9SS_type_B"/>
</dbReference>
<sequence length="1182" mass="130145">MRKIYFLLFILSFVSGFTQSVNIINPADNAAYPAQQYFCAGESFDLKVDAIATSTGISPVTGFNLPAASINVPFSNKVGNNHFSNPISIPFTFDFYGKQYSKLVVGSNGRLLFGSGTDFDNLHTSQYVDKIHSGNDSSSTNIKLPNVAYNQIDSADPSRIVNFAQIFFGYTDIGYYDANYYNKLTYGPITYEGKQGLLINFNQVLERTVSGGYSSTITSQILILEDHKIYIKVTKTNSTGHAIIGLQNETGDQAKWPVDSETTSPYNNGQWSNTIQTWLFTPSQNLTPKFKWTRNGAEIVGQTSDTLNNFSPNADDILKVEVTFYDSSGAQDGAAVSDQVTFTKVNTPVIEAPIYSTCGNPAILRVNNPDPSLLYEWYNTETGNLEGTGNSIQVGTGKYYVQVKNTAGTCILKSTEETVNISSSLPPFISANKTIYKCDESNLASQTFNLATVTGYPTGSGYSFYFTESGSTTPITTINLNSGQIKNFTLHATTNSGVTPVCSLTSNFSISYLSFPENNKVLTSSKLCDNVTTYTTTDFKNTFYPGSAFNISFSTDGVNFSNNPVNPKANNLIYVKLTAPDFSCESVISLKFDIQPPVIANQPDPNDPNLQQCASSTQTYDLHALFDNQVNTGNVTISYHTTLAGAKSGDNSVPNASAFRSGMGDTSLYIRVVNNLTSCVSDNFPTITLYVYNTPKFKNPSGIRLQKCEGEDFNLTQNIADLLESVDPKINYVIDYLAENGTKLTKEQYENYDPAVFGFKPKIQLKYNPTCSGTAAFNLSYYQKPAAILSELVVCEELNYLLTSFQNSVITNSSQYTFTDELGNALPANFDVSVLPKTVKFLIKDKATGCFSDVQTVTFVKGANTPLLVSETNFVVCDTDFDGKTAFDLNSKKTVFSTDPNAVFEYFKNANFTQPIAENYTNETAFAQTVYVRITVPGFCPSLGKINLKVNTPTKSSTLESKYYICFGETVTIDAGPENPARTWSTGETSQTIAMTNPGNYSVELTNSNECTYTHNFIVSDENQPKIGLINQTNNSIEVIASGGATPYLYYFNGVRQTSPILMNPTASSYIVQVESATECLGEPKTIYFIKIHNAFSPNGDGINDTWTIENLDKMESFTIQIVDRYGNKVFESQNKNNVVWDGKSNGRALPTGTYWYNVVWFDALTQKSEQRQGWVLLKNRN</sequence>
<evidence type="ECO:0000313" key="4">
    <source>
        <dbReference type="Proteomes" id="UP000516438"/>
    </source>
</evidence>
<gene>
    <name evidence="3" type="ORF">H0S70_04435</name>
</gene>
<dbReference type="InterPro" id="IPR044023">
    <property type="entry name" value="Ig_7"/>
</dbReference>
<keyword evidence="4" id="KW-1185">Reference proteome</keyword>
<proteinExistence type="predicted"/>
<name>A0A7H1DZ20_9FLAO</name>
<dbReference type="NCBIfam" id="TIGR04131">
    <property type="entry name" value="Bac_Flav_CTERM"/>
    <property type="match status" value="1"/>
</dbReference>
<protein>
    <submittedName>
        <fullName evidence="3">Gliding motility-associated C-terminal domain-containing protein</fullName>
    </submittedName>
</protein>
<evidence type="ECO:0000256" key="1">
    <source>
        <dbReference type="SAM" id="SignalP"/>
    </source>
</evidence>
<evidence type="ECO:0000313" key="3">
    <source>
        <dbReference type="EMBL" id="QNS42228.1"/>
    </source>
</evidence>
<organism evidence="3 4">
    <name type="scientific">Chryseobacterium manosquense</name>
    <dbReference type="NCBI Taxonomy" id="2754694"/>
    <lineage>
        <taxon>Bacteria</taxon>
        <taxon>Pseudomonadati</taxon>
        <taxon>Bacteroidota</taxon>
        <taxon>Flavobacteriia</taxon>
        <taxon>Flavobacteriales</taxon>
        <taxon>Weeksellaceae</taxon>
        <taxon>Chryseobacterium group</taxon>
        <taxon>Chryseobacterium</taxon>
    </lineage>
</organism>
<dbReference type="AlphaFoldDB" id="A0A7H1DZ20"/>
<dbReference type="Pfam" id="PF19081">
    <property type="entry name" value="Ig_7"/>
    <property type="match status" value="1"/>
</dbReference>
<reference evidence="3 4" key="1">
    <citation type="submission" date="2020-07" db="EMBL/GenBank/DDBJ databases">
        <title>Complete genome and description of Chryseobacterium manosquense strain Marseille-Q2069 sp. nov.</title>
        <authorList>
            <person name="Boxberger M."/>
        </authorList>
    </citation>
    <scope>NUCLEOTIDE SEQUENCE [LARGE SCALE GENOMIC DNA]</scope>
    <source>
        <strain evidence="3 4">Marseille-Q2069</strain>
    </source>
</reference>
<dbReference type="KEGG" id="cmaq:H0S70_04435"/>
<feature type="chain" id="PRO_5028978469" evidence="1">
    <location>
        <begin position="21"/>
        <end position="1182"/>
    </location>
</feature>
<dbReference type="Proteomes" id="UP000516438">
    <property type="component" value="Chromosome"/>
</dbReference>
<feature type="signal peptide" evidence="1">
    <location>
        <begin position="1"/>
        <end position="20"/>
    </location>
</feature>
<feature type="domain" description="Ig-like" evidence="2">
    <location>
        <begin position="347"/>
        <end position="421"/>
    </location>
</feature>